<feature type="binding site" evidence="2">
    <location>
        <begin position="28"/>
        <end position="29"/>
    </location>
    <ligand>
        <name>substrate</name>
    </ligand>
</feature>
<dbReference type="GO" id="GO:0046390">
    <property type="term" value="P:ribose phosphate biosynthetic process"/>
    <property type="evidence" value="ECO:0007669"/>
    <property type="project" value="TreeGrafter"/>
</dbReference>
<dbReference type="Pfam" id="PF00300">
    <property type="entry name" value="His_Phos_1"/>
    <property type="match status" value="1"/>
</dbReference>
<dbReference type="SUPFAM" id="SSF53254">
    <property type="entry name" value="Phosphoglycerate mutase-like"/>
    <property type="match status" value="1"/>
</dbReference>
<evidence type="ECO:0000313" key="3">
    <source>
        <dbReference type="EMBL" id="KAF2106232.1"/>
    </source>
</evidence>
<protein>
    <submittedName>
        <fullName evidence="3">Phosphoglycerate mutase</fullName>
    </submittedName>
</protein>
<evidence type="ECO:0000256" key="2">
    <source>
        <dbReference type="PIRSR" id="PIRSR613078-2"/>
    </source>
</evidence>
<feature type="active site" description="Tele-phosphohistidine intermediate" evidence="1">
    <location>
        <position position="16"/>
    </location>
</feature>
<dbReference type="OrthoDB" id="4818801at2759"/>
<dbReference type="InterPro" id="IPR029033">
    <property type="entry name" value="His_PPase_superfam"/>
</dbReference>
<dbReference type="Gene3D" id="3.40.50.1240">
    <property type="entry name" value="Phosphoglycerate mutase-like"/>
    <property type="match status" value="1"/>
</dbReference>
<name>A0A6A5YG46_9PLEO</name>
<evidence type="ECO:0000313" key="4">
    <source>
        <dbReference type="Proteomes" id="UP000799770"/>
    </source>
</evidence>
<dbReference type="PANTHER" id="PTHR48100:SF15">
    <property type="entry name" value="SEDOHEPTULOSE 1,7-BISPHOSPHATASE"/>
    <property type="match status" value="1"/>
</dbReference>
<feature type="binding site" evidence="2">
    <location>
        <position position="72"/>
    </location>
    <ligand>
        <name>substrate</name>
    </ligand>
</feature>
<organism evidence="3 4">
    <name type="scientific">Lophiotrema nucula</name>
    <dbReference type="NCBI Taxonomy" id="690887"/>
    <lineage>
        <taxon>Eukaryota</taxon>
        <taxon>Fungi</taxon>
        <taxon>Dikarya</taxon>
        <taxon>Ascomycota</taxon>
        <taxon>Pezizomycotina</taxon>
        <taxon>Dothideomycetes</taxon>
        <taxon>Pleosporomycetidae</taxon>
        <taxon>Pleosporales</taxon>
        <taxon>Lophiotremataceae</taxon>
        <taxon>Lophiotrema</taxon>
    </lineage>
</organism>
<accession>A0A6A5YG46</accession>
<dbReference type="EMBL" id="ML977365">
    <property type="protein sequence ID" value="KAF2106232.1"/>
    <property type="molecule type" value="Genomic_DNA"/>
</dbReference>
<reference evidence="3" key="1">
    <citation type="journal article" date="2020" name="Stud. Mycol.">
        <title>101 Dothideomycetes genomes: a test case for predicting lifestyles and emergence of pathogens.</title>
        <authorList>
            <person name="Haridas S."/>
            <person name="Albert R."/>
            <person name="Binder M."/>
            <person name="Bloem J."/>
            <person name="Labutti K."/>
            <person name="Salamov A."/>
            <person name="Andreopoulos B."/>
            <person name="Baker S."/>
            <person name="Barry K."/>
            <person name="Bills G."/>
            <person name="Bluhm B."/>
            <person name="Cannon C."/>
            <person name="Castanera R."/>
            <person name="Culley D."/>
            <person name="Daum C."/>
            <person name="Ezra D."/>
            <person name="Gonzalez J."/>
            <person name="Henrissat B."/>
            <person name="Kuo A."/>
            <person name="Liang C."/>
            <person name="Lipzen A."/>
            <person name="Lutzoni F."/>
            <person name="Magnuson J."/>
            <person name="Mondo S."/>
            <person name="Nolan M."/>
            <person name="Ohm R."/>
            <person name="Pangilinan J."/>
            <person name="Park H.-J."/>
            <person name="Ramirez L."/>
            <person name="Alfaro M."/>
            <person name="Sun H."/>
            <person name="Tritt A."/>
            <person name="Yoshinaga Y."/>
            <person name="Zwiers L.-H."/>
            <person name="Turgeon B."/>
            <person name="Goodwin S."/>
            <person name="Spatafora J."/>
            <person name="Crous P."/>
            <person name="Grigoriev I."/>
        </authorList>
    </citation>
    <scope>NUCLEOTIDE SEQUENCE</scope>
    <source>
        <strain evidence="3">CBS 627.86</strain>
    </source>
</reference>
<dbReference type="InterPro" id="IPR013078">
    <property type="entry name" value="His_Pase_superF_clade-1"/>
</dbReference>
<dbReference type="PANTHER" id="PTHR48100">
    <property type="entry name" value="BROAD-SPECIFICITY PHOSPHATASE YOR283W-RELATED"/>
    <property type="match status" value="1"/>
</dbReference>
<dbReference type="InterPro" id="IPR050275">
    <property type="entry name" value="PGM_Phosphatase"/>
</dbReference>
<dbReference type="SMART" id="SM00855">
    <property type="entry name" value="PGAM"/>
    <property type="match status" value="1"/>
</dbReference>
<evidence type="ECO:0000256" key="1">
    <source>
        <dbReference type="PIRSR" id="PIRSR613078-1"/>
    </source>
</evidence>
<proteinExistence type="predicted"/>
<dbReference type="AlphaFoldDB" id="A0A6A5YG46"/>
<feature type="binding site" evidence="2">
    <location>
        <begin position="105"/>
        <end position="108"/>
    </location>
    <ligand>
        <name>substrate</name>
    </ligand>
</feature>
<gene>
    <name evidence="3" type="ORF">BDV96DRAFT_617479</name>
</gene>
<keyword evidence="4" id="KW-1185">Reference proteome</keyword>
<feature type="active site" description="Proton donor/acceptor" evidence="1">
    <location>
        <position position="105"/>
    </location>
</feature>
<dbReference type="GO" id="GO:0050278">
    <property type="term" value="F:sedoheptulose-bisphosphatase activity"/>
    <property type="evidence" value="ECO:0007669"/>
    <property type="project" value="TreeGrafter"/>
</dbReference>
<sequence length="236" mass="26543">MSDLDASTPRVFLARHGETEWTKNGRYTGSTELDLTAHGVKQVADTAALLVGTGRLIDPARLVGIQVSPRKRAQQTFEQLFQAGSATPEVRIDDERVTLTEDITEWDYGDYEGLLVGEIRASRKQRGLDKEREWNIWKDGCEGGESAQQVRERLDRMISELQDIQKPYMHGEKAVDIVVVAHGLILRAFVKRWLKYPLDMPLPMMMSPGAIAVLSYKNQNIDEPGFFVGMALPAKE</sequence>
<dbReference type="CDD" id="cd07067">
    <property type="entry name" value="HP_PGM_like"/>
    <property type="match status" value="1"/>
</dbReference>
<dbReference type="Proteomes" id="UP000799770">
    <property type="component" value="Unassembled WGS sequence"/>
</dbReference>